<accession>A0A419EVV3</accession>
<dbReference type="SUPFAM" id="SSF48452">
    <property type="entry name" value="TPR-like"/>
    <property type="match status" value="3"/>
</dbReference>
<keyword evidence="1" id="KW-0732">Signal</keyword>
<evidence type="ECO:0000259" key="5">
    <source>
        <dbReference type="Pfam" id="PF13525"/>
    </source>
</evidence>
<gene>
    <name evidence="6" type="primary">bamD</name>
    <name evidence="6" type="ORF">C4532_12405</name>
</gene>
<dbReference type="Pfam" id="PF13525">
    <property type="entry name" value="YfiO"/>
    <property type="match status" value="1"/>
</dbReference>
<comment type="caution">
    <text evidence="6">The sequence shown here is derived from an EMBL/GenBank/DDBJ whole genome shotgun (WGS) entry which is preliminary data.</text>
</comment>
<evidence type="ECO:0000313" key="7">
    <source>
        <dbReference type="Proteomes" id="UP000285961"/>
    </source>
</evidence>
<dbReference type="Proteomes" id="UP000285961">
    <property type="component" value="Unassembled WGS sequence"/>
</dbReference>
<dbReference type="EMBL" id="QZKI01000090">
    <property type="protein sequence ID" value="RJP68590.1"/>
    <property type="molecule type" value="Genomic_DNA"/>
</dbReference>
<dbReference type="Gene3D" id="1.25.40.10">
    <property type="entry name" value="Tetratricopeptide repeat domain"/>
    <property type="match status" value="4"/>
</dbReference>
<dbReference type="InterPro" id="IPR039565">
    <property type="entry name" value="BamD-like"/>
</dbReference>
<dbReference type="PANTHER" id="PTHR45586">
    <property type="entry name" value="TPR REPEAT-CONTAINING PROTEIN PA4667"/>
    <property type="match status" value="1"/>
</dbReference>
<dbReference type="InterPro" id="IPR019734">
    <property type="entry name" value="TPR_rpt"/>
</dbReference>
<feature type="domain" description="Outer membrane lipoprotein BamD-like" evidence="5">
    <location>
        <begin position="114"/>
        <end position="221"/>
    </location>
</feature>
<evidence type="ECO:0000256" key="3">
    <source>
        <dbReference type="ARBA" id="ARBA00022803"/>
    </source>
</evidence>
<dbReference type="InterPro" id="IPR011990">
    <property type="entry name" value="TPR-like_helical_dom_sf"/>
</dbReference>
<organism evidence="6 7">
    <name type="scientific">Candidatus Abyssobacteria bacterium SURF_17</name>
    <dbReference type="NCBI Taxonomy" id="2093361"/>
    <lineage>
        <taxon>Bacteria</taxon>
        <taxon>Pseudomonadati</taxon>
        <taxon>Candidatus Hydrogenedentota</taxon>
        <taxon>Candidatus Abyssobacteria</taxon>
    </lineage>
</organism>
<feature type="non-terminal residue" evidence="6">
    <location>
        <position position="514"/>
    </location>
</feature>
<evidence type="ECO:0000256" key="4">
    <source>
        <dbReference type="PROSITE-ProRule" id="PRU00339"/>
    </source>
</evidence>
<dbReference type="AlphaFoldDB" id="A0A419EVV3"/>
<dbReference type="PANTHER" id="PTHR45586:SF1">
    <property type="entry name" value="LIPOPOLYSACCHARIDE ASSEMBLY PROTEIN B"/>
    <property type="match status" value="1"/>
</dbReference>
<reference evidence="6 7" key="1">
    <citation type="journal article" date="2017" name="ISME J.">
        <title>Energy and carbon metabolisms in a deep terrestrial subsurface fluid microbial community.</title>
        <authorList>
            <person name="Momper L."/>
            <person name="Jungbluth S.P."/>
            <person name="Lee M.D."/>
            <person name="Amend J.P."/>
        </authorList>
    </citation>
    <scope>NUCLEOTIDE SEQUENCE [LARGE SCALE GENOMIC DNA]</scope>
    <source>
        <strain evidence="6">SURF_17</strain>
    </source>
</reference>
<dbReference type="SMART" id="SM00028">
    <property type="entry name" value="TPR"/>
    <property type="match status" value="5"/>
</dbReference>
<feature type="repeat" description="TPR" evidence="4">
    <location>
        <begin position="150"/>
        <end position="183"/>
    </location>
</feature>
<dbReference type="Pfam" id="PF13432">
    <property type="entry name" value="TPR_16"/>
    <property type="match status" value="2"/>
</dbReference>
<keyword evidence="2" id="KW-0677">Repeat</keyword>
<dbReference type="PROSITE" id="PS50005">
    <property type="entry name" value="TPR"/>
    <property type="match status" value="1"/>
</dbReference>
<name>A0A419EVV3_9BACT</name>
<protein>
    <submittedName>
        <fullName evidence="6">Outer membrane protein assembly factor BamD</fullName>
    </submittedName>
</protein>
<keyword evidence="3 4" id="KW-0802">TPR repeat</keyword>
<evidence type="ECO:0000313" key="6">
    <source>
        <dbReference type="EMBL" id="RJP68590.1"/>
    </source>
</evidence>
<sequence length="514" mass="56919">MRVLELQWKRLRWRILSVIPSVLMTFLFAFIPCAASADEMSDFRRAKAAVSSGDLLEAQGLLEDFIDDYPFGRNTLKAKYLLGHLMYRRADYSAAAAVFAGIVEDHPAWEYADRAAYGMAVAQCGTLDYAGAVRTLEMLLDTYPESEILDDSLYWLGEAYYRRGDYARALERFNEFLDDYPGHPLKENALNSAAWCLEELGKYSEAITSREQFLREFPDSTLRGRAEFHLATDYLKVGAPQAAIEHYLLSEAAAPSSPLSNQALLRAGVLLSESGKKAESIQVLEKLLAKTPAEKTSRPARLALGYCYLTTGEYGKAETVFRAHLKASGGLSQDCAASFQLALAQTAQGNFSDAAGNLTKIVREPSCDALGDASALVLAACYLKLDQPAAAANALRSHLITRDVSRRSPELLFTYAGSLVLANRFSEALPILTELSLDAFTVQEFPQIVYYDGLCSLRESRYVRASEKFAQFLSRDKPDVLAPLATYLRAYSLLKTKSLAEASVSYQDFISKWP</sequence>
<evidence type="ECO:0000256" key="1">
    <source>
        <dbReference type="ARBA" id="ARBA00022729"/>
    </source>
</evidence>
<proteinExistence type="predicted"/>
<dbReference type="InterPro" id="IPR051012">
    <property type="entry name" value="CellSynth/LPSAsmb/PSIAsmb"/>
</dbReference>
<evidence type="ECO:0000256" key="2">
    <source>
        <dbReference type="ARBA" id="ARBA00022737"/>
    </source>
</evidence>